<keyword evidence="6 10" id="KW-0418">Kinase</keyword>
<dbReference type="Pfam" id="PF13238">
    <property type="entry name" value="AAA_18"/>
    <property type="match status" value="1"/>
</dbReference>
<keyword evidence="5 10" id="KW-0547">Nucleotide-binding</keyword>
<dbReference type="Proteomes" id="UP000199170">
    <property type="component" value="Unassembled WGS sequence"/>
</dbReference>
<evidence type="ECO:0000256" key="6">
    <source>
        <dbReference type="ARBA" id="ARBA00022777"/>
    </source>
</evidence>
<evidence type="ECO:0000313" key="12">
    <source>
        <dbReference type="Proteomes" id="UP000199170"/>
    </source>
</evidence>
<evidence type="ECO:0000313" key="11">
    <source>
        <dbReference type="EMBL" id="SDY40761.1"/>
    </source>
</evidence>
<accession>A0A1H3JLG8</accession>
<comment type="catalytic activity">
    <reaction evidence="9 10">
        <text>CMP + ATP = CDP + ADP</text>
        <dbReference type="Rhea" id="RHEA:11600"/>
        <dbReference type="ChEBI" id="CHEBI:30616"/>
        <dbReference type="ChEBI" id="CHEBI:58069"/>
        <dbReference type="ChEBI" id="CHEBI:60377"/>
        <dbReference type="ChEBI" id="CHEBI:456216"/>
        <dbReference type="EC" id="2.7.4.25"/>
    </reaction>
</comment>
<dbReference type="GO" id="GO:0005737">
    <property type="term" value="C:cytoplasm"/>
    <property type="evidence" value="ECO:0007669"/>
    <property type="project" value="UniProtKB-SubCell"/>
</dbReference>
<evidence type="ECO:0000256" key="9">
    <source>
        <dbReference type="ARBA" id="ARBA00048478"/>
    </source>
</evidence>
<evidence type="ECO:0000256" key="7">
    <source>
        <dbReference type="ARBA" id="ARBA00022840"/>
    </source>
</evidence>
<gene>
    <name evidence="10" type="primary">cmk</name>
    <name evidence="11" type="ORF">SAMN04487946_11447</name>
</gene>
<dbReference type="InterPro" id="IPR011994">
    <property type="entry name" value="Cytidylate_kinase_dom"/>
</dbReference>
<dbReference type="InterPro" id="IPR011892">
    <property type="entry name" value="Cyt_kin_arch"/>
</dbReference>
<dbReference type="AlphaFoldDB" id="A0A1H3JLG8"/>
<dbReference type="EMBL" id="FNPB01000014">
    <property type="protein sequence ID" value="SDY40761.1"/>
    <property type="molecule type" value="Genomic_DNA"/>
</dbReference>
<keyword evidence="7 10" id="KW-0067">ATP-binding</keyword>
<dbReference type="InterPro" id="IPR027417">
    <property type="entry name" value="P-loop_NTPase"/>
</dbReference>
<dbReference type="NCBIfam" id="TIGR02173">
    <property type="entry name" value="cyt_kin_arch"/>
    <property type="match status" value="1"/>
</dbReference>
<dbReference type="GO" id="GO:0036430">
    <property type="term" value="F:CMP kinase activity"/>
    <property type="evidence" value="ECO:0007669"/>
    <property type="project" value="RHEA"/>
</dbReference>
<organism evidence="11 12">
    <name type="scientific">Halobellus clavatus</name>
    <dbReference type="NCBI Taxonomy" id="660517"/>
    <lineage>
        <taxon>Archaea</taxon>
        <taxon>Methanobacteriati</taxon>
        <taxon>Methanobacteriota</taxon>
        <taxon>Stenosarchaea group</taxon>
        <taxon>Halobacteria</taxon>
        <taxon>Halobacteriales</taxon>
        <taxon>Haloferacaceae</taxon>
        <taxon>Halobellus</taxon>
    </lineage>
</organism>
<keyword evidence="3 10" id="KW-0963">Cytoplasm</keyword>
<evidence type="ECO:0000256" key="4">
    <source>
        <dbReference type="ARBA" id="ARBA00022679"/>
    </source>
</evidence>
<dbReference type="RefSeq" id="WP_089769106.1">
    <property type="nucleotide sequence ID" value="NZ_FNPB01000014.1"/>
</dbReference>
<keyword evidence="12" id="KW-1185">Reference proteome</keyword>
<evidence type="ECO:0000256" key="10">
    <source>
        <dbReference type="HAMAP-Rule" id="MF_00239"/>
    </source>
</evidence>
<evidence type="ECO:0000256" key="2">
    <source>
        <dbReference type="ARBA" id="ARBA00011005"/>
    </source>
</evidence>
<proteinExistence type="inferred from homology"/>
<dbReference type="GO" id="GO:0036431">
    <property type="term" value="F:dCMP kinase activity"/>
    <property type="evidence" value="ECO:0007669"/>
    <property type="project" value="InterPro"/>
</dbReference>
<dbReference type="EC" id="2.7.4.25" evidence="10"/>
<dbReference type="GO" id="GO:0005524">
    <property type="term" value="F:ATP binding"/>
    <property type="evidence" value="ECO:0007669"/>
    <property type="project" value="UniProtKB-UniRule"/>
</dbReference>
<dbReference type="HAMAP" id="MF_00239">
    <property type="entry name" value="Cytidyl_kinase_type2"/>
    <property type="match status" value="1"/>
</dbReference>
<comment type="catalytic activity">
    <reaction evidence="8 10">
        <text>dCMP + ATP = dCDP + ADP</text>
        <dbReference type="Rhea" id="RHEA:25094"/>
        <dbReference type="ChEBI" id="CHEBI:30616"/>
        <dbReference type="ChEBI" id="CHEBI:57566"/>
        <dbReference type="ChEBI" id="CHEBI:58593"/>
        <dbReference type="ChEBI" id="CHEBI:456216"/>
        <dbReference type="EC" id="2.7.4.25"/>
    </reaction>
</comment>
<name>A0A1H3JLG8_9EURY</name>
<feature type="binding site" evidence="10">
    <location>
        <begin position="22"/>
        <end position="30"/>
    </location>
    <ligand>
        <name>ATP</name>
        <dbReference type="ChEBI" id="CHEBI:30616"/>
    </ligand>
</feature>
<comment type="similarity">
    <text evidence="2 10">Belongs to the cytidylate kinase family. Type 2 subfamily.</text>
</comment>
<reference evidence="12" key="1">
    <citation type="submission" date="2016-10" db="EMBL/GenBank/DDBJ databases">
        <authorList>
            <person name="Varghese N."/>
            <person name="Submissions S."/>
        </authorList>
    </citation>
    <scope>NUCLEOTIDE SEQUENCE [LARGE SCALE GENOMIC DNA]</scope>
    <source>
        <strain evidence="12">CGMCC 1.10118</strain>
    </source>
</reference>
<protein>
    <recommendedName>
        <fullName evidence="10">Cytidylate kinase</fullName>
        <shortName evidence="10">CK</shortName>
        <ecNumber evidence="10">2.7.4.25</ecNumber>
    </recommendedName>
    <alternativeName>
        <fullName evidence="10">Cytidine monophosphate kinase</fullName>
        <shortName evidence="10">CMP kinase</shortName>
    </alternativeName>
</protein>
<dbReference type="GO" id="GO:0006220">
    <property type="term" value="P:pyrimidine nucleotide metabolic process"/>
    <property type="evidence" value="ECO:0007669"/>
    <property type="project" value="UniProtKB-UniRule"/>
</dbReference>
<dbReference type="CDD" id="cd02020">
    <property type="entry name" value="CMPK"/>
    <property type="match status" value="1"/>
</dbReference>
<dbReference type="SUPFAM" id="SSF52540">
    <property type="entry name" value="P-loop containing nucleoside triphosphate hydrolases"/>
    <property type="match status" value="1"/>
</dbReference>
<sequence length="204" mass="22848">MTDDDVPTARSVDSNLFITVSGPPGCGATTLCEGLSAALDCGYVSGGDIFRQLAEDRDLSLSQLIAKTDETDEIDRALDRRLRTIAEKWGASSKPFILESRLAGWLAGNRADLRIWLDAPAEVRVDRTRHRDEMEAEMRVREVSEAGRYDSYYDIDITDQSFYDLTVNTARWTPEATLEMILTAIEEYDAEVDEGAFHTDDIEL</sequence>
<dbReference type="Gene3D" id="3.40.50.300">
    <property type="entry name" value="P-loop containing nucleotide triphosphate hydrolases"/>
    <property type="match status" value="1"/>
</dbReference>
<comment type="subcellular location">
    <subcellularLocation>
        <location evidence="1 10">Cytoplasm</location>
    </subcellularLocation>
</comment>
<evidence type="ECO:0000256" key="5">
    <source>
        <dbReference type="ARBA" id="ARBA00022741"/>
    </source>
</evidence>
<dbReference type="OrthoDB" id="31096at2157"/>
<dbReference type="STRING" id="660517.SAMN04487946_11447"/>
<evidence type="ECO:0000256" key="1">
    <source>
        <dbReference type="ARBA" id="ARBA00004496"/>
    </source>
</evidence>
<evidence type="ECO:0000256" key="8">
    <source>
        <dbReference type="ARBA" id="ARBA00047615"/>
    </source>
</evidence>
<keyword evidence="4 10" id="KW-0808">Transferase</keyword>
<evidence type="ECO:0000256" key="3">
    <source>
        <dbReference type="ARBA" id="ARBA00022490"/>
    </source>
</evidence>